<protein>
    <submittedName>
        <fullName evidence="4">DUF4124 domain-containing protein</fullName>
    </submittedName>
</protein>
<feature type="domain" description="DUF4124" evidence="3">
    <location>
        <begin position="11"/>
        <end position="52"/>
    </location>
</feature>
<reference evidence="4 5" key="1">
    <citation type="submission" date="2021-06" db="EMBL/GenBank/DDBJ databases">
        <title>Microbial metabolic specificity influences pelagic lipid remineralization.</title>
        <authorList>
            <person name="Behrendt L."/>
            <person name="Hunter J.E."/>
            <person name="Alcolombri U."/>
            <person name="Smriga S."/>
            <person name="Mincer T."/>
            <person name="Lowenstein D.P."/>
            <person name="Peaudecerf F.J."/>
            <person name="Fernandez V.I."/>
            <person name="Fredricks H."/>
            <person name="Almblad H."/>
            <person name="Harrison J.J."/>
            <person name="Stocker R."/>
            <person name="Van Mooy B.A.S."/>
        </authorList>
    </citation>
    <scope>NUCLEOTIDE SEQUENCE [LARGE SCALE GENOMIC DNA]</scope>
    <source>
        <strain evidence="4 5">HP15-B</strain>
    </source>
</reference>
<dbReference type="RefSeq" id="WP_014577309.1">
    <property type="nucleotide sequence ID" value="NZ_CP076686.1"/>
</dbReference>
<evidence type="ECO:0000256" key="1">
    <source>
        <dbReference type="SAM" id="MobiDB-lite"/>
    </source>
</evidence>
<dbReference type="Proteomes" id="UP000683442">
    <property type="component" value="Chromosome"/>
</dbReference>
<accession>A0ABX8IG90</accession>
<dbReference type="GeneID" id="78560549"/>
<evidence type="ECO:0000259" key="3">
    <source>
        <dbReference type="Pfam" id="PF13511"/>
    </source>
</evidence>
<dbReference type="Pfam" id="PF13511">
    <property type="entry name" value="DUF4124"/>
    <property type="match status" value="1"/>
</dbReference>
<dbReference type="InterPro" id="IPR025392">
    <property type="entry name" value="DUF4124"/>
</dbReference>
<evidence type="ECO:0000313" key="5">
    <source>
        <dbReference type="Proteomes" id="UP000683442"/>
    </source>
</evidence>
<keyword evidence="2" id="KW-0732">Signal</keyword>
<sequence>MRFLLLFLATLSFSAFAQVYKWTDENGNVHFGNQPPPGQQEEVQIRESKTGSMVTDRQREMLDRIDQERAERRADSDIASTSQKPRTESSSCRKAKIILQRYENELDQLLRRGYKQSERRDAEDRVTRWESEVAYYCS</sequence>
<evidence type="ECO:0000256" key="2">
    <source>
        <dbReference type="SAM" id="SignalP"/>
    </source>
</evidence>
<name>A0ABX8IG90_9GAMM</name>
<dbReference type="EMBL" id="CP076686">
    <property type="protein sequence ID" value="QWV11778.1"/>
    <property type="molecule type" value="Genomic_DNA"/>
</dbReference>
<feature type="compositionally biased region" description="Basic and acidic residues" evidence="1">
    <location>
        <begin position="56"/>
        <end position="76"/>
    </location>
</feature>
<feature type="chain" id="PRO_5046798635" evidence="2">
    <location>
        <begin position="18"/>
        <end position="138"/>
    </location>
</feature>
<keyword evidence="5" id="KW-1185">Reference proteome</keyword>
<gene>
    <name evidence="4" type="ORF">KQ249_13905</name>
</gene>
<feature type="signal peptide" evidence="2">
    <location>
        <begin position="1"/>
        <end position="17"/>
    </location>
</feature>
<proteinExistence type="predicted"/>
<evidence type="ECO:0000313" key="4">
    <source>
        <dbReference type="EMBL" id="QWV11778.1"/>
    </source>
</evidence>
<feature type="region of interest" description="Disordered" evidence="1">
    <location>
        <begin position="30"/>
        <end position="91"/>
    </location>
</feature>
<organism evidence="4 5">
    <name type="scientific">Marinobacter adhaerens</name>
    <dbReference type="NCBI Taxonomy" id="1033846"/>
    <lineage>
        <taxon>Bacteria</taxon>
        <taxon>Pseudomonadati</taxon>
        <taxon>Pseudomonadota</taxon>
        <taxon>Gammaproteobacteria</taxon>
        <taxon>Pseudomonadales</taxon>
        <taxon>Marinobacteraceae</taxon>
        <taxon>Marinobacter</taxon>
    </lineage>
</organism>
<feature type="compositionally biased region" description="Polar residues" evidence="1">
    <location>
        <begin position="78"/>
        <end position="91"/>
    </location>
</feature>